<evidence type="ECO:0000256" key="3">
    <source>
        <dbReference type="ARBA" id="ARBA00022771"/>
    </source>
</evidence>
<keyword evidence="2" id="KW-0479">Metal-binding</keyword>
<evidence type="ECO:0000256" key="1">
    <source>
        <dbReference type="ARBA" id="ARBA00004123"/>
    </source>
</evidence>
<evidence type="ECO:0000256" key="7">
    <source>
        <dbReference type="SAM" id="SignalP"/>
    </source>
</evidence>
<comment type="caution">
    <text evidence="9">The sequence shown here is derived from an EMBL/GenBank/DDBJ whole genome shotgun (WGS) entry which is preliminary data.</text>
</comment>
<comment type="subcellular location">
    <subcellularLocation>
        <location evidence="1">Nucleus</location>
    </subcellularLocation>
</comment>
<gene>
    <name evidence="9" type="ORF">APLA_LOCUS4840</name>
</gene>
<evidence type="ECO:0000256" key="4">
    <source>
        <dbReference type="ARBA" id="ARBA00022833"/>
    </source>
</evidence>
<keyword evidence="7" id="KW-0732">Signal</keyword>
<feature type="chain" id="PRO_5035875184" description="HAT C-terminal dimerisation domain-containing protein" evidence="7">
    <location>
        <begin position="18"/>
        <end position="308"/>
    </location>
</feature>
<keyword evidence="3" id="KW-0863">Zinc-finger</keyword>
<dbReference type="Proteomes" id="UP000494256">
    <property type="component" value="Unassembled WGS sequence"/>
</dbReference>
<organism evidence="9 10">
    <name type="scientific">Arctia plantaginis</name>
    <name type="common">Wood tiger moth</name>
    <name type="synonym">Phalaena plantaginis</name>
    <dbReference type="NCBI Taxonomy" id="874455"/>
    <lineage>
        <taxon>Eukaryota</taxon>
        <taxon>Metazoa</taxon>
        <taxon>Ecdysozoa</taxon>
        <taxon>Arthropoda</taxon>
        <taxon>Hexapoda</taxon>
        <taxon>Insecta</taxon>
        <taxon>Pterygota</taxon>
        <taxon>Neoptera</taxon>
        <taxon>Endopterygota</taxon>
        <taxon>Lepidoptera</taxon>
        <taxon>Glossata</taxon>
        <taxon>Ditrysia</taxon>
        <taxon>Noctuoidea</taxon>
        <taxon>Erebidae</taxon>
        <taxon>Arctiinae</taxon>
        <taxon>Arctia</taxon>
    </lineage>
</organism>
<feature type="signal peptide" evidence="7">
    <location>
        <begin position="1"/>
        <end position="17"/>
    </location>
</feature>
<evidence type="ECO:0000313" key="10">
    <source>
        <dbReference type="Proteomes" id="UP000494256"/>
    </source>
</evidence>
<keyword evidence="4" id="KW-0862">Zinc</keyword>
<name>A0A8S0ZCC3_ARCPL</name>
<dbReference type="EMBL" id="CADEBD010000288">
    <property type="protein sequence ID" value="CAB3230973.1"/>
    <property type="molecule type" value="Genomic_DNA"/>
</dbReference>
<evidence type="ECO:0000256" key="6">
    <source>
        <dbReference type="SAM" id="MobiDB-lite"/>
    </source>
</evidence>
<dbReference type="GO" id="GO:0046983">
    <property type="term" value="F:protein dimerization activity"/>
    <property type="evidence" value="ECO:0007669"/>
    <property type="project" value="InterPro"/>
</dbReference>
<dbReference type="SUPFAM" id="SSF140996">
    <property type="entry name" value="Hermes dimerisation domain"/>
    <property type="match status" value="1"/>
</dbReference>
<sequence length="308" mass="33999">MILLCCGAALYMTSTSGNAGASDTRVGCFQRSRCGATSSRSGQQILLACKRCLPEDTKIKVHVSSLNNLKQHVRRVHESQYVQFEEIVKAGSNQGKTKRRTHSDNDNINDDDSTSSSNPTPVKRRIQHGLQLSIGESFGIAATGSGVPQAKVDKCIVNLFVSNMIPLHVVESKSFGALIKTLNPSKNSISRRTLGRRITDEHIELKQHLISLEKPNNSNSLKSKAQSLVKMWLDMKSKDSVNDAAFLGEQIFINLFIKYNTAIPSSAAVERLFSTGKDILTPKRASLSDENFNMLMFMKGNMHLMPDD</sequence>
<feature type="region of interest" description="Disordered" evidence="6">
    <location>
        <begin position="92"/>
        <end position="122"/>
    </location>
</feature>
<evidence type="ECO:0000256" key="5">
    <source>
        <dbReference type="ARBA" id="ARBA00023242"/>
    </source>
</evidence>
<dbReference type="InterPro" id="IPR052035">
    <property type="entry name" value="ZnF_BED_domain_contain"/>
</dbReference>
<proteinExistence type="predicted"/>
<evidence type="ECO:0000259" key="8">
    <source>
        <dbReference type="Pfam" id="PF05699"/>
    </source>
</evidence>
<feature type="domain" description="HAT C-terminal dimerisation" evidence="8">
    <location>
        <begin position="265"/>
        <end position="302"/>
    </location>
</feature>
<protein>
    <recommendedName>
        <fullName evidence="8">HAT C-terminal dimerisation domain-containing protein</fullName>
    </recommendedName>
</protein>
<dbReference type="PANTHER" id="PTHR46481:SF10">
    <property type="entry name" value="ZINC FINGER BED DOMAIN-CONTAINING PROTEIN 39"/>
    <property type="match status" value="1"/>
</dbReference>
<evidence type="ECO:0000256" key="2">
    <source>
        <dbReference type="ARBA" id="ARBA00022723"/>
    </source>
</evidence>
<dbReference type="PANTHER" id="PTHR46481">
    <property type="entry name" value="ZINC FINGER BED DOMAIN-CONTAINING PROTEIN 4"/>
    <property type="match status" value="1"/>
</dbReference>
<accession>A0A8S0ZCC3</accession>
<dbReference type="InterPro" id="IPR008906">
    <property type="entry name" value="HATC_C_dom"/>
</dbReference>
<dbReference type="Pfam" id="PF05699">
    <property type="entry name" value="Dimer_Tnp_hAT"/>
    <property type="match status" value="1"/>
</dbReference>
<keyword evidence="5" id="KW-0539">Nucleus</keyword>
<dbReference type="SUPFAM" id="SSF53098">
    <property type="entry name" value="Ribonuclease H-like"/>
    <property type="match status" value="1"/>
</dbReference>
<reference evidence="9 10" key="1">
    <citation type="submission" date="2020-04" db="EMBL/GenBank/DDBJ databases">
        <authorList>
            <person name="Wallbank WR R."/>
            <person name="Pardo Diaz C."/>
            <person name="Kozak K."/>
            <person name="Martin S."/>
            <person name="Jiggins C."/>
            <person name="Moest M."/>
            <person name="Warren A I."/>
            <person name="Byers J.R.P. K."/>
            <person name="Montejo-Kovacevich G."/>
            <person name="Yen C E."/>
        </authorList>
    </citation>
    <scope>NUCLEOTIDE SEQUENCE [LARGE SCALE GENOMIC DNA]</scope>
</reference>
<dbReference type="AlphaFoldDB" id="A0A8S0ZCC3"/>
<dbReference type="InterPro" id="IPR012337">
    <property type="entry name" value="RNaseH-like_sf"/>
</dbReference>
<evidence type="ECO:0000313" key="9">
    <source>
        <dbReference type="EMBL" id="CAB3230973.1"/>
    </source>
</evidence>
<dbReference type="GO" id="GO:0005634">
    <property type="term" value="C:nucleus"/>
    <property type="evidence" value="ECO:0007669"/>
    <property type="project" value="UniProtKB-SubCell"/>
</dbReference>
<dbReference type="OrthoDB" id="1854502at2759"/>
<dbReference type="GO" id="GO:0008270">
    <property type="term" value="F:zinc ion binding"/>
    <property type="evidence" value="ECO:0007669"/>
    <property type="project" value="UniProtKB-KW"/>
</dbReference>